<accession>A0A0G1KAZ7</accession>
<evidence type="ECO:0000313" key="1">
    <source>
        <dbReference type="EMBL" id="KKT80708.1"/>
    </source>
</evidence>
<proteinExistence type="predicted"/>
<protein>
    <submittedName>
        <fullName evidence="1">Uncharacterized protein</fullName>
    </submittedName>
</protein>
<evidence type="ECO:0000313" key="2">
    <source>
        <dbReference type="Proteomes" id="UP000034032"/>
    </source>
</evidence>
<reference evidence="1 2" key="1">
    <citation type="journal article" date="2015" name="Nature">
        <title>rRNA introns, odd ribosomes, and small enigmatic genomes across a large radiation of phyla.</title>
        <authorList>
            <person name="Brown C.T."/>
            <person name="Hug L.A."/>
            <person name="Thomas B.C."/>
            <person name="Sharon I."/>
            <person name="Castelle C.J."/>
            <person name="Singh A."/>
            <person name="Wilkins M.J."/>
            <person name="Williams K.H."/>
            <person name="Banfield J.F."/>
        </authorList>
    </citation>
    <scope>NUCLEOTIDE SEQUENCE [LARGE SCALE GENOMIC DNA]</scope>
</reference>
<organism evidence="1 2">
    <name type="scientific">Candidatus Yanofskybacteria bacterium GW2011_GWA2_44_9</name>
    <dbReference type="NCBI Taxonomy" id="1619025"/>
    <lineage>
        <taxon>Bacteria</taxon>
        <taxon>Candidatus Yanofskyibacteriota</taxon>
    </lineage>
</organism>
<sequence>MKKIVFAIVVAIALIGVVPAKAEAQCLVMAMSGTCMVWGQN</sequence>
<comment type="caution">
    <text evidence="1">The sequence shown here is derived from an EMBL/GenBank/DDBJ whole genome shotgun (WGS) entry which is preliminary data.</text>
</comment>
<gene>
    <name evidence="1" type="ORF">UW79_C0037G0016</name>
</gene>
<feature type="non-terminal residue" evidence="1">
    <location>
        <position position="41"/>
    </location>
</feature>
<dbReference type="Proteomes" id="UP000034032">
    <property type="component" value="Unassembled WGS sequence"/>
</dbReference>
<dbReference type="EMBL" id="LCJR01000037">
    <property type="protein sequence ID" value="KKT80708.1"/>
    <property type="molecule type" value="Genomic_DNA"/>
</dbReference>
<name>A0A0G1KAZ7_9BACT</name>
<dbReference type="AlphaFoldDB" id="A0A0G1KAZ7"/>